<reference evidence="3 4" key="1">
    <citation type="submission" date="2015-01" db="EMBL/GenBank/DDBJ databases">
        <title>The Genome Sequence of Exophiala mesophila CBS40295.</title>
        <authorList>
            <consortium name="The Broad Institute Genomics Platform"/>
            <person name="Cuomo C."/>
            <person name="de Hoog S."/>
            <person name="Gorbushina A."/>
            <person name="Stielow B."/>
            <person name="Teixiera M."/>
            <person name="Abouelleil A."/>
            <person name="Chapman S.B."/>
            <person name="Priest M."/>
            <person name="Young S.K."/>
            <person name="Wortman J."/>
            <person name="Nusbaum C."/>
            <person name="Birren B."/>
        </authorList>
    </citation>
    <scope>NUCLEOTIDE SEQUENCE [LARGE SCALE GENOMIC DNA]</scope>
    <source>
        <strain evidence="3 4">CBS 40295</strain>
    </source>
</reference>
<dbReference type="Gene3D" id="2.30.29.30">
    <property type="entry name" value="Pleckstrin-homology domain (PH domain)/Phosphotyrosine-binding domain (PTB)"/>
    <property type="match status" value="2"/>
</dbReference>
<evidence type="ECO:0000313" key="3">
    <source>
        <dbReference type="EMBL" id="KIV92945.1"/>
    </source>
</evidence>
<dbReference type="EMBL" id="KN847522">
    <property type="protein sequence ID" value="KIV92945.1"/>
    <property type="molecule type" value="Genomic_DNA"/>
</dbReference>
<gene>
    <name evidence="3" type="ORF">PV10_04197</name>
</gene>
<dbReference type="HOGENOM" id="CLU_037393_1_0_1"/>
<dbReference type="AlphaFoldDB" id="A0A0D1WUL1"/>
<evidence type="ECO:0000256" key="1">
    <source>
        <dbReference type="SAM" id="MobiDB-lite"/>
    </source>
</evidence>
<dbReference type="VEuPathDB" id="FungiDB:PV10_04197"/>
<dbReference type="CDD" id="cd13299">
    <property type="entry name" value="PH2_PH_fungal"/>
    <property type="match status" value="1"/>
</dbReference>
<feature type="compositionally biased region" description="Low complexity" evidence="1">
    <location>
        <begin position="1"/>
        <end position="15"/>
    </location>
</feature>
<sequence length="435" mass="48138">MSTTTTSFRPSTPSRAGLSPPELSPSRISQSYSIPPSHHLPRNLGLFSPVDQNGSFCFDRQIKSGKVHRRVKNKGAWKPSWKPAFLVLRPNLLSIYQNEDETDLKASITLSDVTAVALVRKAHTENVFGLFSPSKNYHFQGASAKDTADWIAAIRAETTTEEDDDIDLLPPKFSHRDVESHHLDESSDLSADDHSHPALSPAHQPWATKESKLTGPPQVGSIPRSSILQDYSGNEHFTTSHSDFSDTLGSSLPKQSSYFAAKGSTLTPVPSTGQLPSKPERRDDSHATSLPARQTHHAEASRDPERVIRQGYLQILKSYKTGVKGWKSIWVVLRARSLAFYKNDQEYAAIKIFNMDTIINAAEIDPISRSKKFCFQIIMEDKSYRFCASDEEELAKWLGALKSVLTKREAAVKAKAKDKARAVALNQATAALSLG</sequence>
<dbReference type="PANTHER" id="PTHR14336:SF8">
    <property type="entry name" value="PROTEIN OPY1"/>
    <property type="match status" value="1"/>
</dbReference>
<evidence type="ECO:0000259" key="2">
    <source>
        <dbReference type="PROSITE" id="PS50003"/>
    </source>
</evidence>
<dbReference type="SUPFAM" id="SSF50729">
    <property type="entry name" value="PH domain-like"/>
    <property type="match status" value="2"/>
</dbReference>
<dbReference type="InterPro" id="IPR011993">
    <property type="entry name" value="PH-like_dom_sf"/>
</dbReference>
<feature type="domain" description="PH" evidence="2">
    <location>
        <begin position="306"/>
        <end position="406"/>
    </location>
</feature>
<dbReference type="GeneID" id="27322042"/>
<dbReference type="OrthoDB" id="2157866at2759"/>
<dbReference type="Pfam" id="PF00169">
    <property type="entry name" value="PH"/>
    <property type="match status" value="2"/>
</dbReference>
<protein>
    <recommendedName>
        <fullName evidence="2">PH domain-containing protein</fullName>
    </recommendedName>
</protein>
<dbReference type="InterPro" id="IPR051707">
    <property type="entry name" value="PI-Interact_SigTrans_Reg"/>
</dbReference>
<feature type="compositionally biased region" description="Polar residues" evidence="1">
    <location>
        <begin position="261"/>
        <end position="275"/>
    </location>
</feature>
<keyword evidence="4" id="KW-1185">Reference proteome</keyword>
<dbReference type="PANTHER" id="PTHR14336">
    <property type="entry name" value="TANDEM PH DOMAIN CONTAINING PROTEIN"/>
    <property type="match status" value="1"/>
</dbReference>
<name>A0A0D1WUL1_EXOME</name>
<dbReference type="OMA" id="SWKPAYL"/>
<evidence type="ECO:0000313" key="4">
    <source>
        <dbReference type="Proteomes" id="UP000054302"/>
    </source>
</evidence>
<dbReference type="Proteomes" id="UP000054302">
    <property type="component" value="Unassembled WGS sequence"/>
</dbReference>
<organism evidence="3 4">
    <name type="scientific">Exophiala mesophila</name>
    <name type="common">Black yeast-like fungus</name>
    <dbReference type="NCBI Taxonomy" id="212818"/>
    <lineage>
        <taxon>Eukaryota</taxon>
        <taxon>Fungi</taxon>
        <taxon>Dikarya</taxon>
        <taxon>Ascomycota</taxon>
        <taxon>Pezizomycotina</taxon>
        <taxon>Eurotiomycetes</taxon>
        <taxon>Chaetothyriomycetidae</taxon>
        <taxon>Chaetothyriales</taxon>
        <taxon>Herpotrichiellaceae</taxon>
        <taxon>Exophiala</taxon>
    </lineage>
</organism>
<feature type="region of interest" description="Disordered" evidence="1">
    <location>
        <begin position="1"/>
        <end position="34"/>
    </location>
</feature>
<feature type="domain" description="PH" evidence="2">
    <location>
        <begin position="60"/>
        <end position="159"/>
    </location>
</feature>
<dbReference type="SMART" id="SM00233">
    <property type="entry name" value="PH"/>
    <property type="match status" value="2"/>
</dbReference>
<proteinExistence type="predicted"/>
<dbReference type="InterPro" id="IPR001849">
    <property type="entry name" value="PH_domain"/>
</dbReference>
<accession>A0A0D1WUL1</accession>
<dbReference type="STRING" id="212818.A0A0D1WUL1"/>
<dbReference type="RefSeq" id="XP_016224519.1">
    <property type="nucleotide sequence ID" value="XM_016368731.1"/>
</dbReference>
<feature type="region of interest" description="Disordered" evidence="1">
    <location>
        <begin position="261"/>
        <end position="304"/>
    </location>
</feature>
<feature type="compositionally biased region" description="Basic and acidic residues" evidence="1">
    <location>
        <begin position="177"/>
        <end position="196"/>
    </location>
</feature>
<dbReference type="PROSITE" id="PS50003">
    <property type="entry name" value="PH_DOMAIN"/>
    <property type="match status" value="2"/>
</dbReference>
<dbReference type="CDD" id="cd13298">
    <property type="entry name" value="PH1_PH_fungal"/>
    <property type="match status" value="1"/>
</dbReference>
<feature type="region of interest" description="Disordered" evidence="1">
    <location>
        <begin position="177"/>
        <end position="225"/>
    </location>
</feature>